<accession>A0AAN5I875</accession>
<dbReference type="AlphaFoldDB" id="A0AAN5I875"/>
<organism evidence="1 2">
    <name type="scientific">Pristionchus mayeri</name>
    <dbReference type="NCBI Taxonomy" id="1317129"/>
    <lineage>
        <taxon>Eukaryota</taxon>
        <taxon>Metazoa</taxon>
        <taxon>Ecdysozoa</taxon>
        <taxon>Nematoda</taxon>
        <taxon>Chromadorea</taxon>
        <taxon>Rhabditida</taxon>
        <taxon>Rhabditina</taxon>
        <taxon>Diplogasteromorpha</taxon>
        <taxon>Diplogasteroidea</taxon>
        <taxon>Neodiplogasteridae</taxon>
        <taxon>Pristionchus</taxon>
    </lineage>
</organism>
<gene>
    <name evidence="1" type="ORF">PMAYCL1PPCAC_26442</name>
</gene>
<evidence type="ECO:0000313" key="2">
    <source>
        <dbReference type="Proteomes" id="UP001328107"/>
    </source>
</evidence>
<reference evidence="2" key="1">
    <citation type="submission" date="2022-10" db="EMBL/GenBank/DDBJ databases">
        <title>Genome assembly of Pristionchus species.</title>
        <authorList>
            <person name="Yoshida K."/>
            <person name="Sommer R.J."/>
        </authorList>
    </citation>
    <scope>NUCLEOTIDE SEQUENCE [LARGE SCALE GENOMIC DNA]</scope>
    <source>
        <strain evidence="2">RS5460</strain>
    </source>
</reference>
<keyword evidence="2" id="KW-1185">Reference proteome</keyword>
<name>A0AAN5I875_9BILA</name>
<sequence>IFRDHLQLLHLLHREPLLQFFVLGRESLDPLFQLFILLLDLLKRLQPSLVLCHLGRQLLVFLFQFFGLLLLEDIVL</sequence>
<proteinExistence type="predicted"/>
<dbReference type="EMBL" id="BTRK01000005">
    <property type="protein sequence ID" value="GMR56247.1"/>
    <property type="molecule type" value="Genomic_DNA"/>
</dbReference>
<protein>
    <submittedName>
        <fullName evidence="1">Uncharacterized protein</fullName>
    </submittedName>
</protein>
<feature type="non-terminal residue" evidence="1">
    <location>
        <position position="1"/>
    </location>
</feature>
<feature type="non-terminal residue" evidence="1">
    <location>
        <position position="76"/>
    </location>
</feature>
<dbReference type="Proteomes" id="UP001328107">
    <property type="component" value="Unassembled WGS sequence"/>
</dbReference>
<comment type="caution">
    <text evidence="1">The sequence shown here is derived from an EMBL/GenBank/DDBJ whole genome shotgun (WGS) entry which is preliminary data.</text>
</comment>
<evidence type="ECO:0000313" key="1">
    <source>
        <dbReference type="EMBL" id="GMR56247.1"/>
    </source>
</evidence>